<dbReference type="PROSITE" id="PS51257">
    <property type="entry name" value="PROKAR_LIPOPROTEIN"/>
    <property type="match status" value="1"/>
</dbReference>
<evidence type="ECO:0000259" key="7">
    <source>
        <dbReference type="Pfam" id="PF14322"/>
    </source>
</evidence>
<accession>A0ABP8M1G7</accession>
<dbReference type="Proteomes" id="UP001501508">
    <property type="component" value="Unassembled WGS sequence"/>
</dbReference>
<dbReference type="InterPro" id="IPR012944">
    <property type="entry name" value="SusD_RagB_dom"/>
</dbReference>
<organism evidence="8 9">
    <name type="scientific">Ravibacter arvi</name>
    <dbReference type="NCBI Taxonomy" id="2051041"/>
    <lineage>
        <taxon>Bacteria</taxon>
        <taxon>Pseudomonadati</taxon>
        <taxon>Bacteroidota</taxon>
        <taxon>Cytophagia</taxon>
        <taxon>Cytophagales</taxon>
        <taxon>Spirosomataceae</taxon>
        <taxon>Ravibacter</taxon>
    </lineage>
</organism>
<feature type="domain" description="RagB/SusD" evidence="6">
    <location>
        <begin position="300"/>
        <end position="566"/>
    </location>
</feature>
<dbReference type="EMBL" id="BAABEY010000023">
    <property type="protein sequence ID" value="GAA4439840.1"/>
    <property type="molecule type" value="Genomic_DNA"/>
</dbReference>
<evidence type="ECO:0000256" key="2">
    <source>
        <dbReference type="ARBA" id="ARBA00006275"/>
    </source>
</evidence>
<dbReference type="InterPro" id="IPR033985">
    <property type="entry name" value="SusD-like_N"/>
</dbReference>
<protein>
    <submittedName>
        <fullName evidence="8">RagB/SusD family nutrient uptake outer membrane protein</fullName>
    </submittedName>
</protein>
<keyword evidence="3" id="KW-0732">Signal</keyword>
<evidence type="ECO:0000259" key="6">
    <source>
        <dbReference type="Pfam" id="PF07980"/>
    </source>
</evidence>
<dbReference type="Pfam" id="PF07980">
    <property type="entry name" value="SusD_RagB"/>
    <property type="match status" value="1"/>
</dbReference>
<reference evidence="9" key="1">
    <citation type="journal article" date="2019" name="Int. J. Syst. Evol. Microbiol.">
        <title>The Global Catalogue of Microorganisms (GCM) 10K type strain sequencing project: providing services to taxonomists for standard genome sequencing and annotation.</title>
        <authorList>
            <consortium name="The Broad Institute Genomics Platform"/>
            <consortium name="The Broad Institute Genome Sequencing Center for Infectious Disease"/>
            <person name="Wu L."/>
            <person name="Ma J."/>
        </authorList>
    </citation>
    <scope>NUCLEOTIDE SEQUENCE [LARGE SCALE GENOMIC DNA]</scope>
    <source>
        <strain evidence="9">JCM 31920</strain>
    </source>
</reference>
<feature type="domain" description="SusD-like N-terminal" evidence="7">
    <location>
        <begin position="103"/>
        <end position="231"/>
    </location>
</feature>
<evidence type="ECO:0000256" key="1">
    <source>
        <dbReference type="ARBA" id="ARBA00004442"/>
    </source>
</evidence>
<name>A0ABP8M1G7_9BACT</name>
<sequence length="566" mass="63060">MKKYIIKACIIVLCGTTACKNDFLEYKYAVDGTISEEQVFASNEHARNFLNNIYRGLVAGSNADFRYNLNGELGLSTGSDEAVSALPGAAINVFQNGNWSPTLLYDDVYAQQYRALRSVNIFLKNAASSAIIDDATLTKQTLIGEAHFLRGMFHFELLKRYGGVIIADRPFALEENLDLPKNTFDEVVAHIVADCDKAAEYISYPTTSDQGSAIKGRATKAAALALKSRTLLYAASPLNNPGNDLARWKAAADAAKAVIDLSGGKHGLLTLAELPNLWNFGTLAFNKEVIFSSETLSATTIDANNAPPSYTNGRGRTNPTQELVDAFEMKETGKMIHEAGSGYNPDMPYAGRDDRFSMFINYNGLNFRGVKIDTREGMKDNNPQAAVDRTTATGYYLRKFMNTTNTAAVRRTYVFFRYAEILLNYAEALNESGEIPAPEVYEAINQVRRRGIAPTANGLAALQSTDKAGNGYVLPTKEAMRLRIQNERRIELCFEEHRFFDVRRWKLGNEFFNKPVNGVRISGDAEPYTYTYFKVQDRTFSEKMYWFPFAQTQLAKAPALKQNNGW</sequence>
<dbReference type="InterPro" id="IPR011990">
    <property type="entry name" value="TPR-like_helical_dom_sf"/>
</dbReference>
<keyword evidence="5" id="KW-0998">Cell outer membrane</keyword>
<comment type="caution">
    <text evidence="8">The sequence shown here is derived from an EMBL/GenBank/DDBJ whole genome shotgun (WGS) entry which is preliminary data.</text>
</comment>
<dbReference type="SUPFAM" id="SSF48452">
    <property type="entry name" value="TPR-like"/>
    <property type="match status" value="1"/>
</dbReference>
<evidence type="ECO:0000313" key="8">
    <source>
        <dbReference type="EMBL" id="GAA4439840.1"/>
    </source>
</evidence>
<evidence type="ECO:0000256" key="5">
    <source>
        <dbReference type="ARBA" id="ARBA00023237"/>
    </source>
</evidence>
<comment type="subcellular location">
    <subcellularLocation>
        <location evidence="1">Cell outer membrane</location>
    </subcellularLocation>
</comment>
<evidence type="ECO:0000256" key="4">
    <source>
        <dbReference type="ARBA" id="ARBA00023136"/>
    </source>
</evidence>
<dbReference type="RefSeq" id="WP_345029015.1">
    <property type="nucleotide sequence ID" value="NZ_BAABEY010000023.1"/>
</dbReference>
<keyword evidence="4" id="KW-0472">Membrane</keyword>
<evidence type="ECO:0000256" key="3">
    <source>
        <dbReference type="ARBA" id="ARBA00022729"/>
    </source>
</evidence>
<dbReference type="Pfam" id="PF14322">
    <property type="entry name" value="SusD-like_3"/>
    <property type="match status" value="1"/>
</dbReference>
<gene>
    <name evidence="8" type="ORF">GCM10023091_22660</name>
</gene>
<dbReference type="Gene3D" id="1.25.40.390">
    <property type="match status" value="1"/>
</dbReference>
<evidence type="ECO:0000313" key="9">
    <source>
        <dbReference type="Proteomes" id="UP001501508"/>
    </source>
</evidence>
<comment type="similarity">
    <text evidence="2">Belongs to the SusD family.</text>
</comment>
<proteinExistence type="inferred from homology"/>
<keyword evidence="9" id="KW-1185">Reference proteome</keyword>